<dbReference type="Gene3D" id="2.10.70.10">
    <property type="entry name" value="Complement Module, domain 1"/>
    <property type="match status" value="1"/>
</dbReference>
<sequence length="72" mass="8054">MRTIIITIEPVSGEKPNRPCTEPSARVARIRGNVISSDELLGCDGRLMIRHASATYELRITRQGKLLLTKSY</sequence>
<proteinExistence type="predicted"/>
<accession>A0AAW9R6H0</accession>
<dbReference type="AlphaFoldDB" id="A0AAW9R6H0"/>
<gene>
    <name evidence="1" type="ORF">V3330_01975</name>
</gene>
<organism evidence="1 2">
    <name type="scientific">Elongatibacter sediminis</name>
    <dbReference type="NCBI Taxonomy" id="3119006"/>
    <lineage>
        <taxon>Bacteria</taxon>
        <taxon>Pseudomonadati</taxon>
        <taxon>Pseudomonadota</taxon>
        <taxon>Gammaproteobacteria</taxon>
        <taxon>Chromatiales</taxon>
        <taxon>Wenzhouxiangellaceae</taxon>
        <taxon>Elongatibacter</taxon>
    </lineage>
</organism>
<protein>
    <submittedName>
        <fullName evidence="1">Hemin uptake protein HemP</fullName>
    </submittedName>
</protein>
<dbReference type="InterPro" id="IPR019600">
    <property type="entry name" value="Hemin_uptake_protein_HemP"/>
</dbReference>
<dbReference type="Proteomes" id="UP001359886">
    <property type="component" value="Unassembled WGS sequence"/>
</dbReference>
<keyword evidence="2" id="KW-1185">Reference proteome</keyword>
<dbReference type="EMBL" id="JAZHOG010000001">
    <property type="protein sequence ID" value="MEJ8566380.1"/>
    <property type="molecule type" value="Genomic_DNA"/>
</dbReference>
<comment type="caution">
    <text evidence="1">The sequence shown here is derived from an EMBL/GenBank/DDBJ whole genome shotgun (WGS) entry which is preliminary data.</text>
</comment>
<evidence type="ECO:0000313" key="1">
    <source>
        <dbReference type="EMBL" id="MEJ8566380.1"/>
    </source>
</evidence>
<evidence type="ECO:0000313" key="2">
    <source>
        <dbReference type="Proteomes" id="UP001359886"/>
    </source>
</evidence>
<reference evidence="1 2" key="1">
    <citation type="submission" date="2024-02" db="EMBL/GenBank/DDBJ databases">
        <title>A novel Wenzhouxiangellaceae bacterium, isolated from coastal sediments.</title>
        <authorList>
            <person name="Du Z.-J."/>
            <person name="Ye Y.-Q."/>
            <person name="Zhang X.-Y."/>
        </authorList>
    </citation>
    <scope>NUCLEOTIDE SEQUENCE [LARGE SCALE GENOMIC DNA]</scope>
    <source>
        <strain evidence="1 2">CH-27</strain>
    </source>
</reference>
<name>A0AAW9R6H0_9GAMM</name>
<dbReference type="Pfam" id="PF10636">
    <property type="entry name" value="hemP"/>
    <property type="match status" value="1"/>
</dbReference>
<dbReference type="RefSeq" id="WP_354693700.1">
    <property type="nucleotide sequence ID" value="NZ_JAZHOG010000001.1"/>
</dbReference>